<proteinExistence type="predicted"/>
<evidence type="ECO:0000313" key="1">
    <source>
        <dbReference type="EMBL" id="KAK3742200.1"/>
    </source>
</evidence>
<gene>
    <name evidence="1" type="ORF">RRG08_056558</name>
</gene>
<sequence length="134" mass="15645">MAVTANMSSHFRWNSIYVCSTLSRVLSLPKSTRLSPFISRTWLYNFRRDTLLPRAGFFRQTEDRIGDHFTDPRMWELRHCQVIKIVSYQLLLELNTADLLSEPRSLTSAHVLRRSTRYGTTASLPGRADRSRLR</sequence>
<evidence type="ECO:0000313" key="2">
    <source>
        <dbReference type="Proteomes" id="UP001283361"/>
    </source>
</evidence>
<name>A0AAE0YDK1_9GAST</name>
<dbReference type="EMBL" id="JAWDGP010006371">
    <property type="protein sequence ID" value="KAK3742200.1"/>
    <property type="molecule type" value="Genomic_DNA"/>
</dbReference>
<comment type="caution">
    <text evidence="1">The sequence shown here is derived from an EMBL/GenBank/DDBJ whole genome shotgun (WGS) entry which is preliminary data.</text>
</comment>
<dbReference type="Proteomes" id="UP001283361">
    <property type="component" value="Unassembled WGS sequence"/>
</dbReference>
<reference evidence="1" key="1">
    <citation type="journal article" date="2023" name="G3 (Bethesda)">
        <title>A reference genome for the long-term kleptoplast-retaining sea slug Elysia crispata morphotype clarki.</title>
        <authorList>
            <person name="Eastman K.E."/>
            <person name="Pendleton A.L."/>
            <person name="Shaikh M.A."/>
            <person name="Suttiyut T."/>
            <person name="Ogas R."/>
            <person name="Tomko P."/>
            <person name="Gavelis G."/>
            <person name="Widhalm J.R."/>
            <person name="Wisecaver J.H."/>
        </authorList>
    </citation>
    <scope>NUCLEOTIDE SEQUENCE</scope>
    <source>
        <strain evidence="1">ECLA1</strain>
    </source>
</reference>
<accession>A0AAE0YDK1</accession>
<keyword evidence="2" id="KW-1185">Reference proteome</keyword>
<dbReference type="AlphaFoldDB" id="A0AAE0YDK1"/>
<organism evidence="1 2">
    <name type="scientific">Elysia crispata</name>
    <name type="common">lettuce slug</name>
    <dbReference type="NCBI Taxonomy" id="231223"/>
    <lineage>
        <taxon>Eukaryota</taxon>
        <taxon>Metazoa</taxon>
        <taxon>Spiralia</taxon>
        <taxon>Lophotrochozoa</taxon>
        <taxon>Mollusca</taxon>
        <taxon>Gastropoda</taxon>
        <taxon>Heterobranchia</taxon>
        <taxon>Euthyneura</taxon>
        <taxon>Panpulmonata</taxon>
        <taxon>Sacoglossa</taxon>
        <taxon>Placobranchoidea</taxon>
        <taxon>Plakobranchidae</taxon>
        <taxon>Elysia</taxon>
    </lineage>
</organism>
<protein>
    <submittedName>
        <fullName evidence="1">Uncharacterized protein</fullName>
    </submittedName>
</protein>